<evidence type="ECO:0000256" key="1">
    <source>
        <dbReference type="ARBA" id="ARBA00001933"/>
    </source>
</evidence>
<name>A0A381NQ54_9ZZZZ</name>
<organism evidence="6">
    <name type="scientific">marine metagenome</name>
    <dbReference type="NCBI Taxonomy" id="408172"/>
    <lineage>
        <taxon>unclassified sequences</taxon>
        <taxon>metagenomes</taxon>
        <taxon>ecological metagenomes</taxon>
    </lineage>
</organism>
<sequence>VNEADPQDFTSYRRQPAKKIMTKPKDGVSEVGAGVTSEPETNRISVDPDSLPTIPAAMEYDYTNFYFGAGTDAFALLEPFDDWWGQVHPAGYYLYELPLRSAPSTRVDVEDTKTGEIRRGLVNFASYNYLGLSYRPEVKEAIKEAADIYGGGSSGSPILSGTTHLHEQFSAEVAAFKGKEAALIFPTGYSANVGTIAGLMRSGDLIVADQYAHASIVDGMILSKAKSRFFRHNRADDLDRKLKGFDGKKLVIVEGVYSMDGDVTALADIVEVCRARGARIMIDEAHSAFVYGATGKGVVEDVGLDDEVDIHLGTFSKSLGGQGGYTAGSLKLINYLRGFSRSRFFSCALSPVVVAGLRKALEIASNEPELRTKLWENVAYMQKLLGDAEVPIGDSTSQVIPIMVRDDARVLAMGEELFREGVYINPVIYPAVGKHKSRFRMSISAAHTSEELEEGAAVIVRVLQRFGICP</sequence>
<evidence type="ECO:0000256" key="4">
    <source>
        <dbReference type="SAM" id="MobiDB-lite"/>
    </source>
</evidence>
<dbReference type="Gene3D" id="3.40.640.10">
    <property type="entry name" value="Type I PLP-dependent aspartate aminotransferase-like (Major domain)"/>
    <property type="match status" value="1"/>
</dbReference>
<gene>
    <name evidence="6" type="ORF">METZ01_LOCUS9098</name>
</gene>
<feature type="domain" description="Aminotransferase class I/classII large" evidence="5">
    <location>
        <begin position="121"/>
        <end position="459"/>
    </location>
</feature>
<dbReference type="AlphaFoldDB" id="A0A381NQ54"/>
<dbReference type="InterPro" id="IPR015424">
    <property type="entry name" value="PyrdxlP-dep_Trfase"/>
</dbReference>
<dbReference type="GO" id="GO:0016740">
    <property type="term" value="F:transferase activity"/>
    <property type="evidence" value="ECO:0007669"/>
    <property type="project" value="UniProtKB-KW"/>
</dbReference>
<feature type="non-terminal residue" evidence="6">
    <location>
        <position position="1"/>
    </location>
</feature>
<dbReference type="EMBL" id="UINC01000488">
    <property type="protein sequence ID" value="SUZ56244.1"/>
    <property type="molecule type" value="Genomic_DNA"/>
</dbReference>
<dbReference type="Pfam" id="PF00155">
    <property type="entry name" value="Aminotran_1_2"/>
    <property type="match status" value="1"/>
</dbReference>
<dbReference type="PANTHER" id="PTHR13693">
    <property type="entry name" value="CLASS II AMINOTRANSFERASE/8-AMINO-7-OXONONANOATE SYNTHASE"/>
    <property type="match status" value="1"/>
</dbReference>
<evidence type="ECO:0000256" key="2">
    <source>
        <dbReference type="ARBA" id="ARBA00022679"/>
    </source>
</evidence>
<dbReference type="GO" id="GO:0030170">
    <property type="term" value="F:pyridoxal phosphate binding"/>
    <property type="evidence" value="ECO:0007669"/>
    <property type="project" value="InterPro"/>
</dbReference>
<feature type="region of interest" description="Disordered" evidence="4">
    <location>
        <begin position="1"/>
        <end position="44"/>
    </location>
</feature>
<dbReference type="Gene3D" id="3.90.1150.10">
    <property type="entry name" value="Aspartate Aminotransferase, domain 1"/>
    <property type="match status" value="1"/>
</dbReference>
<dbReference type="InterPro" id="IPR015422">
    <property type="entry name" value="PyrdxlP-dep_Trfase_small"/>
</dbReference>
<dbReference type="CDD" id="cd06454">
    <property type="entry name" value="KBL_like"/>
    <property type="match status" value="1"/>
</dbReference>
<comment type="cofactor">
    <cofactor evidence="1">
        <name>pyridoxal 5'-phosphate</name>
        <dbReference type="ChEBI" id="CHEBI:597326"/>
    </cofactor>
</comment>
<evidence type="ECO:0000256" key="3">
    <source>
        <dbReference type="ARBA" id="ARBA00022898"/>
    </source>
</evidence>
<dbReference type="SUPFAM" id="SSF53383">
    <property type="entry name" value="PLP-dependent transferases"/>
    <property type="match status" value="1"/>
</dbReference>
<dbReference type="InterPro" id="IPR015421">
    <property type="entry name" value="PyrdxlP-dep_Trfase_major"/>
</dbReference>
<accession>A0A381NQ54</accession>
<evidence type="ECO:0000259" key="5">
    <source>
        <dbReference type="Pfam" id="PF00155"/>
    </source>
</evidence>
<keyword evidence="3" id="KW-0663">Pyridoxal phosphate</keyword>
<keyword evidence="2" id="KW-0808">Transferase</keyword>
<dbReference type="InterPro" id="IPR050087">
    <property type="entry name" value="AON_synthase_class-II"/>
</dbReference>
<evidence type="ECO:0000313" key="6">
    <source>
        <dbReference type="EMBL" id="SUZ56244.1"/>
    </source>
</evidence>
<dbReference type="InterPro" id="IPR001917">
    <property type="entry name" value="Aminotrans_II_pyridoxalP_BS"/>
</dbReference>
<dbReference type="InterPro" id="IPR004839">
    <property type="entry name" value="Aminotransferase_I/II_large"/>
</dbReference>
<dbReference type="PROSITE" id="PS00599">
    <property type="entry name" value="AA_TRANSFER_CLASS_2"/>
    <property type="match status" value="1"/>
</dbReference>
<proteinExistence type="predicted"/>
<reference evidence="6" key="1">
    <citation type="submission" date="2018-05" db="EMBL/GenBank/DDBJ databases">
        <authorList>
            <person name="Lanie J.A."/>
            <person name="Ng W.-L."/>
            <person name="Kazmierczak K.M."/>
            <person name="Andrzejewski T.M."/>
            <person name="Davidsen T.M."/>
            <person name="Wayne K.J."/>
            <person name="Tettelin H."/>
            <person name="Glass J.I."/>
            <person name="Rusch D."/>
            <person name="Podicherti R."/>
            <person name="Tsui H.-C.T."/>
            <person name="Winkler M.E."/>
        </authorList>
    </citation>
    <scope>NUCLEOTIDE SEQUENCE</scope>
</reference>
<protein>
    <recommendedName>
        <fullName evidence="5">Aminotransferase class I/classII large domain-containing protein</fullName>
    </recommendedName>
</protein>